<dbReference type="Proteomes" id="UP001172155">
    <property type="component" value="Unassembled WGS sequence"/>
</dbReference>
<reference evidence="2" key="1">
    <citation type="submission" date="2023-06" db="EMBL/GenBank/DDBJ databases">
        <title>Genome-scale phylogeny and comparative genomics of the fungal order Sordariales.</title>
        <authorList>
            <consortium name="Lawrence Berkeley National Laboratory"/>
            <person name="Hensen N."/>
            <person name="Bonometti L."/>
            <person name="Westerberg I."/>
            <person name="Brannstrom I.O."/>
            <person name="Guillou S."/>
            <person name="Cros-Aarteil S."/>
            <person name="Calhoun S."/>
            <person name="Haridas S."/>
            <person name="Kuo A."/>
            <person name="Mondo S."/>
            <person name="Pangilinan J."/>
            <person name="Riley R."/>
            <person name="LaButti K."/>
            <person name="Andreopoulos B."/>
            <person name="Lipzen A."/>
            <person name="Chen C."/>
            <person name="Yanf M."/>
            <person name="Daum C."/>
            <person name="Ng V."/>
            <person name="Clum A."/>
            <person name="Steindorff A."/>
            <person name="Ohm R."/>
            <person name="Martin F."/>
            <person name="Silar P."/>
            <person name="Natvig D."/>
            <person name="Lalanne C."/>
            <person name="Gautier V."/>
            <person name="Ament-velasquez S.L."/>
            <person name="Kruys A."/>
            <person name="Hutchinson M.I."/>
            <person name="Powell A.J."/>
            <person name="Barry K."/>
            <person name="Miller A.N."/>
            <person name="Grigoriev I.V."/>
            <person name="Debuchy R."/>
            <person name="Gladieux P."/>
            <person name="Thoren M.H."/>
            <person name="Johannesson H."/>
        </authorList>
    </citation>
    <scope>NUCLEOTIDE SEQUENCE</scope>
    <source>
        <strain evidence="2">SMH3187-1</strain>
    </source>
</reference>
<name>A0AA40F759_9PEZI</name>
<keyword evidence="3" id="KW-1185">Reference proteome</keyword>
<dbReference type="AlphaFoldDB" id="A0AA40F759"/>
<organism evidence="2 3">
    <name type="scientific">Schizothecium vesticola</name>
    <dbReference type="NCBI Taxonomy" id="314040"/>
    <lineage>
        <taxon>Eukaryota</taxon>
        <taxon>Fungi</taxon>
        <taxon>Dikarya</taxon>
        <taxon>Ascomycota</taxon>
        <taxon>Pezizomycotina</taxon>
        <taxon>Sordariomycetes</taxon>
        <taxon>Sordariomycetidae</taxon>
        <taxon>Sordariales</taxon>
        <taxon>Schizotheciaceae</taxon>
        <taxon>Schizothecium</taxon>
    </lineage>
</organism>
<comment type="caution">
    <text evidence="2">The sequence shown here is derived from an EMBL/GenBank/DDBJ whole genome shotgun (WGS) entry which is preliminary data.</text>
</comment>
<evidence type="ECO:0000313" key="3">
    <source>
        <dbReference type="Proteomes" id="UP001172155"/>
    </source>
</evidence>
<protein>
    <submittedName>
        <fullName evidence="2">Uncharacterized protein</fullName>
    </submittedName>
</protein>
<proteinExistence type="predicted"/>
<feature type="region of interest" description="Disordered" evidence="1">
    <location>
        <begin position="45"/>
        <end position="65"/>
    </location>
</feature>
<dbReference type="EMBL" id="JAUKUD010000002">
    <property type="protein sequence ID" value="KAK0752410.1"/>
    <property type="molecule type" value="Genomic_DNA"/>
</dbReference>
<evidence type="ECO:0000313" key="2">
    <source>
        <dbReference type="EMBL" id="KAK0752410.1"/>
    </source>
</evidence>
<sequence length="274" mass="30488">MMVESGVLVFWRRNSKPLKYKHGPFPSRPKGYGERIADTSIRKSSLPHTMEPAGGRPGRRCARRGDGDSLVGIEFNDGCATERLDRGCHEFPGTDTSIEKSKIKMANARMAQWCGAWKRQGAIPGEIPPESTLHSTLRARPLAKILQKVPYQFVCSHHNCRPPSTATRPPISPPVRKRGTGEVPEKLHWNRPKFCQHVVSVSSRTGNKHYEAAVPRHSFSRPLVCVGPSRRPVDAIPDLTRLDWPSPPPPPSLLLAPPQLPFVHLTIGRTPTRP</sequence>
<gene>
    <name evidence="2" type="ORF">B0T18DRAFT_90435</name>
</gene>
<evidence type="ECO:0000256" key="1">
    <source>
        <dbReference type="SAM" id="MobiDB-lite"/>
    </source>
</evidence>
<accession>A0AA40F759</accession>